<feature type="transmembrane region" description="Helical" evidence="1">
    <location>
        <begin position="132"/>
        <end position="151"/>
    </location>
</feature>
<comment type="caution">
    <text evidence="3">The sequence shown here is derived from an EMBL/GenBank/DDBJ whole genome shotgun (WGS) entry which is preliminary data.</text>
</comment>
<dbReference type="EMBL" id="JAHUTJ010002006">
    <property type="protein sequence ID" value="MED6264995.1"/>
    <property type="molecule type" value="Genomic_DNA"/>
</dbReference>
<keyword evidence="4" id="KW-1185">Reference proteome</keyword>
<keyword evidence="1" id="KW-1133">Transmembrane helix</keyword>
<evidence type="ECO:0000313" key="4">
    <source>
        <dbReference type="Proteomes" id="UP001352852"/>
    </source>
</evidence>
<evidence type="ECO:0000256" key="2">
    <source>
        <dbReference type="SAM" id="SignalP"/>
    </source>
</evidence>
<name>A0ABU7CS08_9TELE</name>
<dbReference type="Proteomes" id="UP001352852">
    <property type="component" value="Unassembled WGS sequence"/>
</dbReference>
<evidence type="ECO:0000256" key="1">
    <source>
        <dbReference type="SAM" id="Phobius"/>
    </source>
</evidence>
<sequence length="185" mass="20853">MDKSEIWIMAVFIVGWFLQLIKAEKLNCTVRQNGNLISYTITDSRAPDGNAFVCDFLWINGSDFTIANNFSQIPPVVNRSINSLTTSQCLEGIICKHHCILKATIVDYIANCTVTCNGKDFNHIEEDGPSKIWLAAVPICVIVLVVFALCLKFRKKKWRTSNYSQCGGLYMKVKMKNIDPKLPEV</sequence>
<accession>A0ABU7CS08</accession>
<keyword evidence="1" id="KW-0472">Membrane</keyword>
<keyword evidence="1" id="KW-0812">Transmembrane</keyword>
<keyword evidence="2" id="KW-0732">Signal</keyword>
<reference evidence="3 4" key="1">
    <citation type="submission" date="2021-06" db="EMBL/GenBank/DDBJ databases">
        <authorList>
            <person name="Palmer J.M."/>
        </authorList>
    </citation>
    <scope>NUCLEOTIDE SEQUENCE [LARGE SCALE GENOMIC DNA]</scope>
    <source>
        <strain evidence="3 4">CL_MEX2019</strain>
        <tissue evidence="3">Muscle</tissue>
    </source>
</reference>
<organism evidence="3 4">
    <name type="scientific">Characodon lateralis</name>
    <dbReference type="NCBI Taxonomy" id="208331"/>
    <lineage>
        <taxon>Eukaryota</taxon>
        <taxon>Metazoa</taxon>
        <taxon>Chordata</taxon>
        <taxon>Craniata</taxon>
        <taxon>Vertebrata</taxon>
        <taxon>Euteleostomi</taxon>
        <taxon>Actinopterygii</taxon>
        <taxon>Neopterygii</taxon>
        <taxon>Teleostei</taxon>
        <taxon>Neoteleostei</taxon>
        <taxon>Acanthomorphata</taxon>
        <taxon>Ovalentaria</taxon>
        <taxon>Atherinomorphae</taxon>
        <taxon>Cyprinodontiformes</taxon>
        <taxon>Goodeidae</taxon>
        <taxon>Characodon</taxon>
    </lineage>
</organism>
<evidence type="ECO:0000313" key="3">
    <source>
        <dbReference type="EMBL" id="MED6264995.1"/>
    </source>
</evidence>
<feature type="signal peptide" evidence="2">
    <location>
        <begin position="1"/>
        <end position="23"/>
    </location>
</feature>
<protein>
    <submittedName>
        <fullName evidence="3">Uncharacterized protein</fullName>
    </submittedName>
</protein>
<proteinExistence type="predicted"/>
<feature type="chain" id="PRO_5045569066" evidence="2">
    <location>
        <begin position="24"/>
        <end position="185"/>
    </location>
</feature>
<gene>
    <name evidence="3" type="ORF">CHARACLAT_020925</name>
</gene>